<reference evidence="1" key="1">
    <citation type="journal article" date="2015" name="J. Nat. Prod.">
        <title>Combining Mass Spectrometric Metabolic Profiling with Genomic Analysis: A Powerful Approach for Discovering Natural Products from Cyanobacteria.</title>
        <authorList>
            <person name="Kleigrewe K."/>
            <person name="Almaliti J."/>
            <person name="Tian I.Y."/>
            <person name="Kinnel R.B."/>
            <person name="Korobeynikov A."/>
            <person name="Monroe E.A."/>
            <person name="Duggan B.M."/>
            <person name="Di Marzo V."/>
            <person name="Sherman D.H."/>
            <person name="Dorrestein P.C."/>
            <person name="Gerwick L."/>
            <person name="Gerwick W.H."/>
        </authorList>
    </citation>
    <scope>NUCLEOTIDE SEQUENCE</scope>
    <source>
        <strain evidence="1">PNG 5-198</strain>
    </source>
</reference>
<dbReference type="AlphaFoldDB" id="A0A0H4TNS6"/>
<accession>A0A0H4TNS6</accession>
<evidence type="ECO:0000313" key="1">
    <source>
        <dbReference type="EMBL" id="AKQ09585.1"/>
    </source>
</evidence>
<sequence length="34" mass="3804">MVVHSNGMGSVGKNIYFHHYYAGEPPAKQPKFLV</sequence>
<dbReference type="EMBL" id="KP715425">
    <property type="protein sequence ID" value="AKQ09585.1"/>
    <property type="molecule type" value="Genomic_DNA"/>
</dbReference>
<gene>
    <name evidence="1" type="primary">colH</name>
</gene>
<proteinExistence type="predicted"/>
<organism evidence="1">
    <name type="scientific">Moorena bouillonii PNG</name>
    <dbReference type="NCBI Taxonomy" id="568701"/>
    <lineage>
        <taxon>Bacteria</taxon>
        <taxon>Bacillati</taxon>
        <taxon>Cyanobacteriota</taxon>
        <taxon>Cyanophyceae</taxon>
        <taxon>Coleofasciculales</taxon>
        <taxon>Coleofasciculaceae</taxon>
        <taxon>Moorena</taxon>
    </lineage>
</organism>
<name>A0A0H4TNS6_9CYAN</name>
<protein>
    <submittedName>
        <fullName evidence="1">ColH</fullName>
    </submittedName>
</protein>